<gene>
    <name evidence="2" type="ORF">CVT26_003608</name>
</gene>
<organism evidence="2 3">
    <name type="scientific">Gymnopilus dilepis</name>
    <dbReference type="NCBI Taxonomy" id="231916"/>
    <lineage>
        <taxon>Eukaryota</taxon>
        <taxon>Fungi</taxon>
        <taxon>Dikarya</taxon>
        <taxon>Basidiomycota</taxon>
        <taxon>Agaricomycotina</taxon>
        <taxon>Agaricomycetes</taxon>
        <taxon>Agaricomycetidae</taxon>
        <taxon>Agaricales</taxon>
        <taxon>Agaricineae</taxon>
        <taxon>Hymenogastraceae</taxon>
        <taxon>Gymnopilus</taxon>
    </lineage>
</organism>
<feature type="compositionally biased region" description="Low complexity" evidence="1">
    <location>
        <begin position="91"/>
        <end position="116"/>
    </location>
</feature>
<accession>A0A409X1B9</accession>
<feature type="compositionally biased region" description="Basic and acidic residues" evidence="1">
    <location>
        <begin position="124"/>
        <end position="133"/>
    </location>
</feature>
<keyword evidence="3" id="KW-1185">Reference proteome</keyword>
<dbReference type="AlphaFoldDB" id="A0A409X1B9"/>
<evidence type="ECO:0000313" key="3">
    <source>
        <dbReference type="Proteomes" id="UP000284706"/>
    </source>
</evidence>
<feature type="region of interest" description="Disordered" evidence="1">
    <location>
        <begin position="70"/>
        <end position="146"/>
    </location>
</feature>
<reference evidence="2 3" key="1">
    <citation type="journal article" date="2018" name="Evol. Lett.">
        <title>Horizontal gene cluster transfer increased hallucinogenic mushroom diversity.</title>
        <authorList>
            <person name="Reynolds H.T."/>
            <person name="Vijayakumar V."/>
            <person name="Gluck-Thaler E."/>
            <person name="Korotkin H.B."/>
            <person name="Matheny P.B."/>
            <person name="Slot J.C."/>
        </authorList>
    </citation>
    <scope>NUCLEOTIDE SEQUENCE [LARGE SCALE GENOMIC DNA]</scope>
    <source>
        <strain evidence="2 3">SRW20</strain>
    </source>
</reference>
<dbReference type="EMBL" id="NHYE01004447">
    <property type="protein sequence ID" value="PPQ84531.1"/>
    <property type="molecule type" value="Genomic_DNA"/>
</dbReference>
<evidence type="ECO:0000256" key="1">
    <source>
        <dbReference type="SAM" id="MobiDB-lite"/>
    </source>
</evidence>
<proteinExistence type="predicted"/>
<dbReference type="Proteomes" id="UP000284706">
    <property type="component" value="Unassembled WGS sequence"/>
</dbReference>
<sequence>MQPAAEKAEDDLATYESKEARFHLPPPSLSFAPSSTLLALSPAPAHSPQDQRAEAKLRLGIEHAKRTICAPPGAATTTNNVRTYGVPDRLTSAPPTTDEPSPTSGSTPPTTTSSPTMDWSCDVESLKGGDPLRSRYRHRQPHLPAGEPVLEGWQLRSVNWQTSHELQLNGDER</sequence>
<evidence type="ECO:0000313" key="2">
    <source>
        <dbReference type="EMBL" id="PPQ84531.1"/>
    </source>
</evidence>
<dbReference type="InParanoid" id="A0A409X1B9"/>
<name>A0A409X1B9_9AGAR</name>
<protein>
    <submittedName>
        <fullName evidence="2">Uncharacterized protein</fullName>
    </submittedName>
</protein>
<comment type="caution">
    <text evidence="2">The sequence shown here is derived from an EMBL/GenBank/DDBJ whole genome shotgun (WGS) entry which is preliminary data.</text>
</comment>